<dbReference type="RefSeq" id="WP_344323238.1">
    <property type="nucleotide sequence ID" value="NZ_BAAAPY010000001.1"/>
</dbReference>
<evidence type="ECO:0000256" key="1">
    <source>
        <dbReference type="ARBA" id="ARBA00022630"/>
    </source>
</evidence>
<dbReference type="EMBL" id="BAAAPY010000001">
    <property type="protein sequence ID" value="GAA2069300.1"/>
    <property type="molecule type" value="Genomic_DNA"/>
</dbReference>
<dbReference type="InterPro" id="IPR050097">
    <property type="entry name" value="Ferredoxin-NADP_redctase_2"/>
</dbReference>
<reference evidence="5 6" key="1">
    <citation type="journal article" date="2019" name="Int. J. Syst. Evol. Microbiol.">
        <title>The Global Catalogue of Microorganisms (GCM) 10K type strain sequencing project: providing services to taxonomists for standard genome sequencing and annotation.</title>
        <authorList>
            <consortium name="The Broad Institute Genomics Platform"/>
            <consortium name="The Broad Institute Genome Sequencing Center for Infectious Disease"/>
            <person name="Wu L."/>
            <person name="Ma J."/>
        </authorList>
    </citation>
    <scope>NUCLEOTIDE SEQUENCE [LARGE SCALE GENOMIC DNA]</scope>
    <source>
        <strain evidence="5 6">JCM 15749</strain>
    </source>
</reference>
<evidence type="ECO:0000313" key="6">
    <source>
        <dbReference type="Proteomes" id="UP001501480"/>
    </source>
</evidence>
<sequence>MSGQPAIVLVAGDQRVAVEAEFRSRYDRDYAIHVVEDVATADVTLRRLASTEAGVALVASQLDLPDGSGIEALRRALARRDFDTFLGIPRGERDEEFHVAVTELLSEWGASVAAPVVAAVTIVTDAETRQVAELRDVCARMGLQSETHSPDSAVGQQVRALAGDDERYPMVRSTDGRVMSGASAATITEAMFGTPDSIPEGTVADVVVVGSGPAGLAAAMYAASEGLSTVVIESVAVGGQAGTSSMIRNYLGFPRGVSGMRLAQRARVQASRFGARVFIGRAAARIERGPADQPEHHHVHVGDVQLCARTVVLATGVAYRTLGVPALEELVGTGVHYGAATTVAREMAGRRAVVVGGGNSAGQAAVHLARFARSVSIVVRRDDLATTMSDYLVREIEATPTIEVRTRTQVTDGGGDTSLEWLELTQTDSGASSREPADGLFLLLGAEPRCHWLPPELARDERGYLLTGRDVPRQAWSGGLPPASLETTIRGVFAVGDVRAGSMKRVASASGEGASVIPLVHAHLDWIRAQEFIPLH</sequence>
<dbReference type="InterPro" id="IPR023753">
    <property type="entry name" value="FAD/NAD-binding_dom"/>
</dbReference>
<dbReference type="PRINTS" id="PR00469">
    <property type="entry name" value="PNDRDTASEII"/>
</dbReference>
<keyword evidence="6" id="KW-1185">Reference proteome</keyword>
<dbReference type="Gene3D" id="3.50.50.60">
    <property type="entry name" value="FAD/NAD(P)-binding domain"/>
    <property type="match status" value="2"/>
</dbReference>
<dbReference type="PRINTS" id="PR00368">
    <property type="entry name" value="FADPNR"/>
</dbReference>
<gene>
    <name evidence="5" type="ORF">GCM10009821_02050</name>
</gene>
<keyword evidence="2" id="KW-0560">Oxidoreductase</keyword>
<accession>A0ABN2VQ84</accession>
<proteinExistence type="predicted"/>
<keyword evidence="1" id="KW-0285">Flavoprotein</keyword>
<evidence type="ECO:0000259" key="4">
    <source>
        <dbReference type="Pfam" id="PF07992"/>
    </source>
</evidence>
<comment type="caution">
    <text evidence="5">The sequence shown here is derived from an EMBL/GenBank/DDBJ whole genome shotgun (WGS) entry which is preliminary data.</text>
</comment>
<protein>
    <submittedName>
        <fullName evidence="5">FAD-dependent oxidoreductase</fullName>
    </submittedName>
</protein>
<dbReference type="PANTHER" id="PTHR48105">
    <property type="entry name" value="THIOREDOXIN REDUCTASE 1-RELATED-RELATED"/>
    <property type="match status" value="1"/>
</dbReference>
<dbReference type="InterPro" id="IPR036188">
    <property type="entry name" value="FAD/NAD-bd_sf"/>
</dbReference>
<name>A0ABN2VQ84_9ACTN</name>
<dbReference type="SUPFAM" id="SSF51905">
    <property type="entry name" value="FAD/NAD(P)-binding domain"/>
    <property type="match status" value="1"/>
</dbReference>
<evidence type="ECO:0000256" key="2">
    <source>
        <dbReference type="ARBA" id="ARBA00023002"/>
    </source>
</evidence>
<dbReference type="Proteomes" id="UP001501480">
    <property type="component" value="Unassembled WGS sequence"/>
</dbReference>
<evidence type="ECO:0000256" key="3">
    <source>
        <dbReference type="ARBA" id="ARBA00048132"/>
    </source>
</evidence>
<comment type="catalytic activity">
    <reaction evidence="3">
        <text>[thioredoxin]-dithiol + NADP(+) = [thioredoxin]-disulfide + NADPH + H(+)</text>
        <dbReference type="Rhea" id="RHEA:20345"/>
        <dbReference type="Rhea" id="RHEA-COMP:10698"/>
        <dbReference type="Rhea" id="RHEA-COMP:10700"/>
        <dbReference type="ChEBI" id="CHEBI:15378"/>
        <dbReference type="ChEBI" id="CHEBI:29950"/>
        <dbReference type="ChEBI" id="CHEBI:50058"/>
        <dbReference type="ChEBI" id="CHEBI:57783"/>
        <dbReference type="ChEBI" id="CHEBI:58349"/>
        <dbReference type="EC" id="1.8.1.9"/>
    </reaction>
</comment>
<feature type="domain" description="FAD/NAD(P)-binding" evidence="4">
    <location>
        <begin position="205"/>
        <end position="513"/>
    </location>
</feature>
<evidence type="ECO:0000313" key="5">
    <source>
        <dbReference type="EMBL" id="GAA2069300.1"/>
    </source>
</evidence>
<organism evidence="5 6">
    <name type="scientific">Aeromicrobium halocynthiae</name>
    <dbReference type="NCBI Taxonomy" id="560557"/>
    <lineage>
        <taxon>Bacteria</taxon>
        <taxon>Bacillati</taxon>
        <taxon>Actinomycetota</taxon>
        <taxon>Actinomycetes</taxon>
        <taxon>Propionibacteriales</taxon>
        <taxon>Nocardioidaceae</taxon>
        <taxon>Aeromicrobium</taxon>
    </lineage>
</organism>
<dbReference type="Pfam" id="PF07992">
    <property type="entry name" value="Pyr_redox_2"/>
    <property type="match status" value="1"/>
</dbReference>